<dbReference type="EMBL" id="JACWMT010000003">
    <property type="protein sequence ID" value="MBD1271766.1"/>
    <property type="molecule type" value="Genomic_DNA"/>
</dbReference>
<dbReference type="InterPro" id="IPR036388">
    <property type="entry name" value="WH-like_DNA-bd_sf"/>
</dbReference>
<gene>
    <name evidence="4" type="ORF">BJ975_000861</name>
    <name evidence="3" type="ORF">IDH50_16090</name>
</gene>
<dbReference type="SMART" id="SM00347">
    <property type="entry name" value="HTH_MARR"/>
    <property type="match status" value="1"/>
</dbReference>
<dbReference type="Gene3D" id="1.10.10.10">
    <property type="entry name" value="Winged helix-like DNA-binding domain superfamily/Winged helix DNA-binding domain"/>
    <property type="match status" value="1"/>
</dbReference>
<evidence type="ECO:0000313" key="3">
    <source>
        <dbReference type="EMBL" id="MBD1271766.1"/>
    </source>
</evidence>
<dbReference type="GO" id="GO:0006950">
    <property type="term" value="P:response to stress"/>
    <property type="evidence" value="ECO:0007669"/>
    <property type="project" value="TreeGrafter"/>
</dbReference>
<organism evidence="3 6">
    <name type="scientific">Aeromicrobium tamlense</name>
    <dbReference type="NCBI Taxonomy" id="375541"/>
    <lineage>
        <taxon>Bacteria</taxon>
        <taxon>Bacillati</taxon>
        <taxon>Actinomycetota</taxon>
        <taxon>Actinomycetes</taxon>
        <taxon>Propionibacteriales</taxon>
        <taxon>Nocardioidaceae</taxon>
        <taxon>Aeromicrobium</taxon>
    </lineage>
</organism>
<name>A0A8I0FZ73_9ACTN</name>
<dbReference type="PANTHER" id="PTHR33164:SF99">
    <property type="entry name" value="MARR FAMILY REGULATORY PROTEIN"/>
    <property type="match status" value="1"/>
</dbReference>
<sequence>MSESERWLDDDEAEAWLALVSILEVLPATLDSQLGRDADLTFFEFLVLVQLAETHEDSMRLTDLATAMNTTPARLSRVVTRLEHDGLLLRTASPDDGRSRHARLTPSGWERLEAASPGHVDLVREVFVSRLTREQLGQVRRIGDRLLAGLDPGQRVLAGTRGSTRGRQGLSRFPERPRAED</sequence>
<evidence type="ECO:0000259" key="2">
    <source>
        <dbReference type="PROSITE" id="PS50995"/>
    </source>
</evidence>
<evidence type="ECO:0000313" key="6">
    <source>
        <dbReference type="Proteomes" id="UP000659061"/>
    </source>
</evidence>
<dbReference type="Proteomes" id="UP000587211">
    <property type="component" value="Unassembled WGS sequence"/>
</dbReference>
<protein>
    <submittedName>
        <fullName evidence="3 4">MarR family transcriptional regulator</fullName>
    </submittedName>
</protein>
<dbReference type="InterPro" id="IPR000835">
    <property type="entry name" value="HTH_MarR-typ"/>
</dbReference>
<reference evidence="4 5" key="1">
    <citation type="submission" date="2020-07" db="EMBL/GenBank/DDBJ databases">
        <title>Sequencing the genomes of 1000 actinobacteria strains.</title>
        <authorList>
            <person name="Klenk H.-P."/>
        </authorList>
    </citation>
    <scope>NUCLEOTIDE SEQUENCE [LARGE SCALE GENOMIC DNA]</scope>
    <source>
        <strain evidence="4 5">DSM 19087</strain>
    </source>
</reference>
<dbReference type="SUPFAM" id="SSF46785">
    <property type="entry name" value="Winged helix' DNA-binding domain"/>
    <property type="match status" value="1"/>
</dbReference>
<evidence type="ECO:0000256" key="1">
    <source>
        <dbReference type="SAM" id="MobiDB-lite"/>
    </source>
</evidence>
<dbReference type="GO" id="GO:0003700">
    <property type="term" value="F:DNA-binding transcription factor activity"/>
    <property type="evidence" value="ECO:0007669"/>
    <property type="project" value="InterPro"/>
</dbReference>
<keyword evidence="5" id="KW-1185">Reference proteome</keyword>
<accession>A0A8I0FZ73</accession>
<dbReference type="RefSeq" id="WP_179423995.1">
    <property type="nucleotide sequence ID" value="NZ_BAAAMP010000003.1"/>
</dbReference>
<dbReference type="GO" id="GO:0003677">
    <property type="term" value="F:DNA binding"/>
    <property type="evidence" value="ECO:0007669"/>
    <property type="project" value="UniProtKB-KW"/>
</dbReference>
<evidence type="ECO:0000313" key="5">
    <source>
        <dbReference type="Proteomes" id="UP000587211"/>
    </source>
</evidence>
<dbReference type="PANTHER" id="PTHR33164">
    <property type="entry name" value="TRANSCRIPTIONAL REGULATOR, MARR FAMILY"/>
    <property type="match status" value="1"/>
</dbReference>
<feature type="domain" description="HTH marR-type" evidence="2">
    <location>
        <begin position="12"/>
        <end position="148"/>
    </location>
</feature>
<feature type="region of interest" description="Disordered" evidence="1">
    <location>
        <begin position="157"/>
        <end position="181"/>
    </location>
</feature>
<dbReference type="InterPro" id="IPR039422">
    <property type="entry name" value="MarR/SlyA-like"/>
</dbReference>
<reference evidence="3" key="2">
    <citation type="submission" date="2020-09" db="EMBL/GenBank/DDBJ databases">
        <title>Novel species in genus Aeromicrobium.</title>
        <authorList>
            <person name="Zhang G."/>
        </authorList>
    </citation>
    <scope>NUCLEOTIDE SEQUENCE</scope>
    <source>
        <strain evidence="3">SSW1-57</strain>
    </source>
</reference>
<dbReference type="InterPro" id="IPR036390">
    <property type="entry name" value="WH_DNA-bd_sf"/>
</dbReference>
<dbReference type="AlphaFoldDB" id="A0A8I0FZ73"/>
<dbReference type="EMBL" id="JACBZN010000001">
    <property type="protein sequence ID" value="NYI37486.1"/>
    <property type="molecule type" value="Genomic_DNA"/>
</dbReference>
<evidence type="ECO:0000313" key="4">
    <source>
        <dbReference type="EMBL" id="NYI37486.1"/>
    </source>
</evidence>
<dbReference type="Pfam" id="PF01047">
    <property type="entry name" value="MarR"/>
    <property type="match status" value="1"/>
</dbReference>
<keyword evidence="4" id="KW-0238">DNA-binding</keyword>
<dbReference type="PROSITE" id="PS50995">
    <property type="entry name" value="HTH_MARR_2"/>
    <property type="match status" value="1"/>
</dbReference>
<comment type="caution">
    <text evidence="3">The sequence shown here is derived from an EMBL/GenBank/DDBJ whole genome shotgun (WGS) entry which is preliminary data.</text>
</comment>
<dbReference type="Proteomes" id="UP000659061">
    <property type="component" value="Unassembled WGS sequence"/>
</dbReference>
<proteinExistence type="predicted"/>